<reference evidence="1" key="1">
    <citation type="submission" date="2019-08" db="EMBL/GenBank/DDBJ databases">
        <authorList>
            <person name="Kucharzyk K."/>
            <person name="Murdoch R.W."/>
            <person name="Higgins S."/>
            <person name="Loffler F."/>
        </authorList>
    </citation>
    <scope>NUCLEOTIDE SEQUENCE</scope>
</reference>
<evidence type="ECO:0000313" key="1">
    <source>
        <dbReference type="EMBL" id="MPN25326.1"/>
    </source>
</evidence>
<name>A0A645GGM2_9ZZZZ</name>
<dbReference type="EMBL" id="VSSQ01074465">
    <property type="protein sequence ID" value="MPN25326.1"/>
    <property type="molecule type" value="Genomic_DNA"/>
</dbReference>
<gene>
    <name evidence="1" type="ORF">SDC9_172735</name>
</gene>
<organism evidence="1">
    <name type="scientific">bioreactor metagenome</name>
    <dbReference type="NCBI Taxonomy" id="1076179"/>
    <lineage>
        <taxon>unclassified sequences</taxon>
        <taxon>metagenomes</taxon>
        <taxon>ecological metagenomes</taxon>
    </lineage>
</organism>
<proteinExistence type="predicted"/>
<accession>A0A645GGM2</accession>
<protein>
    <submittedName>
        <fullName evidence="1">Uncharacterized protein</fullName>
    </submittedName>
</protein>
<comment type="caution">
    <text evidence="1">The sequence shown here is derived from an EMBL/GenBank/DDBJ whole genome shotgun (WGS) entry which is preliminary data.</text>
</comment>
<sequence>MRDQLFIYFANHSNPDRTAAACQLVILFRLNISGKFQGFFEGQNIRKEGNFDDAVKTDLF</sequence>
<dbReference type="AlphaFoldDB" id="A0A645GGM2"/>